<dbReference type="Proteomes" id="UP001549773">
    <property type="component" value="Unassembled WGS sequence"/>
</dbReference>
<dbReference type="CDD" id="cd00130">
    <property type="entry name" value="PAS"/>
    <property type="match status" value="5"/>
</dbReference>
<dbReference type="SMART" id="SM00387">
    <property type="entry name" value="HATPase_c"/>
    <property type="match status" value="1"/>
</dbReference>
<dbReference type="InterPro" id="IPR036890">
    <property type="entry name" value="HATPase_C_sf"/>
</dbReference>
<dbReference type="PANTHER" id="PTHR43304:SF1">
    <property type="entry name" value="PAC DOMAIN-CONTAINING PROTEIN"/>
    <property type="match status" value="1"/>
</dbReference>
<dbReference type="NCBIfam" id="TIGR00229">
    <property type="entry name" value="sensory_box"/>
    <property type="match status" value="5"/>
</dbReference>
<dbReference type="InterPro" id="IPR004358">
    <property type="entry name" value="Sig_transdc_His_kin-like_C"/>
</dbReference>
<dbReference type="InterPro" id="IPR013655">
    <property type="entry name" value="PAS_fold_3"/>
</dbReference>
<feature type="domain" description="PAC" evidence="9">
    <location>
        <begin position="370"/>
        <end position="420"/>
    </location>
</feature>
<evidence type="ECO:0000313" key="10">
    <source>
        <dbReference type="EMBL" id="MET7027957.1"/>
    </source>
</evidence>
<dbReference type="Pfam" id="PF00989">
    <property type="entry name" value="PAS"/>
    <property type="match status" value="1"/>
</dbReference>
<dbReference type="InterPro" id="IPR001610">
    <property type="entry name" value="PAC"/>
</dbReference>
<dbReference type="InterPro" id="IPR013767">
    <property type="entry name" value="PAS_fold"/>
</dbReference>
<dbReference type="Pfam" id="PF02518">
    <property type="entry name" value="HATPase_c"/>
    <property type="match status" value="1"/>
</dbReference>
<dbReference type="Gene3D" id="1.10.287.130">
    <property type="match status" value="1"/>
</dbReference>
<gene>
    <name evidence="10" type="ORF">ABXZ32_01035</name>
</gene>
<evidence type="ECO:0000313" key="11">
    <source>
        <dbReference type="Proteomes" id="UP001549773"/>
    </source>
</evidence>
<dbReference type="PANTHER" id="PTHR43304">
    <property type="entry name" value="PHYTOCHROME-LIKE PROTEIN CPH1"/>
    <property type="match status" value="1"/>
</dbReference>
<keyword evidence="3" id="KW-0597">Phosphoprotein</keyword>
<evidence type="ECO:0000256" key="3">
    <source>
        <dbReference type="ARBA" id="ARBA00022553"/>
    </source>
</evidence>
<keyword evidence="11" id="KW-1185">Reference proteome</keyword>
<feature type="domain" description="PAS" evidence="8">
    <location>
        <begin position="549"/>
        <end position="622"/>
    </location>
</feature>
<dbReference type="SUPFAM" id="SSF47384">
    <property type="entry name" value="Homodimeric domain of signal transducing histidine kinase"/>
    <property type="match status" value="1"/>
</dbReference>
<evidence type="ECO:0000259" key="8">
    <source>
        <dbReference type="PROSITE" id="PS50112"/>
    </source>
</evidence>
<feature type="domain" description="Histidine kinase" evidence="7">
    <location>
        <begin position="718"/>
        <end position="944"/>
    </location>
</feature>
<feature type="domain" description="PAC" evidence="9">
    <location>
        <begin position="650"/>
        <end position="700"/>
    </location>
</feature>
<accession>A0ABV2TRR3</accession>
<feature type="coiled-coil region" evidence="6">
    <location>
        <begin position="688"/>
        <end position="718"/>
    </location>
</feature>
<evidence type="ECO:0000256" key="6">
    <source>
        <dbReference type="SAM" id="Coils"/>
    </source>
</evidence>
<dbReference type="Gene3D" id="2.10.70.100">
    <property type="match status" value="1"/>
</dbReference>
<name>A0ABV2TRR3_9FLAO</name>
<dbReference type="Gene3D" id="3.30.565.10">
    <property type="entry name" value="Histidine kinase-like ATPase, C-terminal domain"/>
    <property type="match status" value="1"/>
</dbReference>
<dbReference type="InterPro" id="IPR036097">
    <property type="entry name" value="HisK_dim/P_sf"/>
</dbReference>
<comment type="catalytic activity">
    <reaction evidence="1">
        <text>ATP + protein L-histidine = ADP + protein N-phospho-L-histidine.</text>
        <dbReference type="EC" id="2.7.13.3"/>
    </reaction>
</comment>
<dbReference type="InterPro" id="IPR005467">
    <property type="entry name" value="His_kinase_dom"/>
</dbReference>
<comment type="caution">
    <text evidence="10">The sequence shown here is derived from an EMBL/GenBank/DDBJ whole genome shotgun (WGS) entry which is preliminary data.</text>
</comment>
<dbReference type="Gene3D" id="3.30.450.20">
    <property type="entry name" value="PAS domain"/>
    <property type="match status" value="5"/>
</dbReference>
<dbReference type="PROSITE" id="PS50112">
    <property type="entry name" value="PAS"/>
    <property type="match status" value="3"/>
</dbReference>
<evidence type="ECO:0000256" key="4">
    <source>
        <dbReference type="ARBA" id="ARBA00022679"/>
    </source>
</evidence>
<dbReference type="Pfam" id="PF00512">
    <property type="entry name" value="HisKA"/>
    <property type="match status" value="1"/>
</dbReference>
<protein>
    <recommendedName>
        <fullName evidence="2">histidine kinase</fullName>
        <ecNumber evidence="2">2.7.13.3</ecNumber>
    </recommendedName>
</protein>
<dbReference type="CDD" id="cd00082">
    <property type="entry name" value="HisKA"/>
    <property type="match status" value="1"/>
</dbReference>
<organism evidence="10 11">
    <name type="scientific">Sediminicola luteus</name>
    <dbReference type="NCBI Taxonomy" id="319238"/>
    <lineage>
        <taxon>Bacteria</taxon>
        <taxon>Pseudomonadati</taxon>
        <taxon>Bacteroidota</taxon>
        <taxon>Flavobacteriia</taxon>
        <taxon>Flavobacteriales</taxon>
        <taxon>Flavobacteriaceae</taxon>
        <taxon>Sediminicola</taxon>
    </lineage>
</organism>
<evidence type="ECO:0000259" key="9">
    <source>
        <dbReference type="PROSITE" id="PS50113"/>
    </source>
</evidence>
<proteinExistence type="predicted"/>
<dbReference type="PROSITE" id="PS50109">
    <property type="entry name" value="HIS_KIN"/>
    <property type="match status" value="1"/>
</dbReference>
<dbReference type="Pfam" id="PF08447">
    <property type="entry name" value="PAS_3"/>
    <property type="match status" value="2"/>
</dbReference>
<dbReference type="EMBL" id="JBEWYP010000001">
    <property type="protein sequence ID" value="MET7027957.1"/>
    <property type="molecule type" value="Genomic_DNA"/>
</dbReference>
<dbReference type="RefSeq" id="WP_354616836.1">
    <property type="nucleotide sequence ID" value="NZ_JBEWYP010000001.1"/>
</dbReference>
<dbReference type="PROSITE" id="PS50113">
    <property type="entry name" value="PAC"/>
    <property type="match status" value="4"/>
</dbReference>
<dbReference type="SUPFAM" id="SSF55874">
    <property type="entry name" value="ATPase domain of HSP90 chaperone/DNA topoisomerase II/histidine kinase"/>
    <property type="match status" value="1"/>
</dbReference>
<keyword evidence="5" id="KW-0418">Kinase</keyword>
<feature type="domain" description="PAS" evidence="8">
    <location>
        <begin position="292"/>
        <end position="363"/>
    </location>
</feature>
<reference evidence="10 11" key="1">
    <citation type="submission" date="2024-07" db="EMBL/GenBank/DDBJ databases">
        <title>The genome sequence of type strain Sediminicola luteus GDMCC 1.2596T.</title>
        <authorList>
            <person name="Liu Y."/>
        </authorList>
    </citation>
    <scope>NUCLEOTIDE SEQUENCE [LARGE SCALE GENOMIC DNA]</scope>
    <source>
        <strain evidence="10 11">GDMCC 1.2596</strain>
    </source>
</reference>
<dbReference type="SMART" id="SM00086">
    <property type="entry name" value="PAC"/>
    <property type="match status" value="5"/>
</dbReference>
<dbReference type="Pfam" id="PF13426">
    <property type="entry name" value="PAS_9"/>
    <property type="match status" value="2"/>
</dbReference>
<feature type="domain" description="PAS" evidence="8">
    <location>
        <begin position="162"/>
        <end position="232"/>
    </location>
</feature>
<dbReference type="SMART" id="SM00388">
    <property type="entry name" value="HisKA"/>
    <property type="match status" value="1"/>
</dbReference>
<dbReference type="EC" id="2.7.13.3" evidence="2"/>
<dbReference type="InterPro" id="IPR052162">
    <property type="entry name" value="Sensor_kinase/Photoreceptor"/>
</dbReference>
<dbReference type="InterPro" id="IPR000014">
    <property type="entry name" value="PAS"/>
</dbReference>
<dbReference type="SUPFAM" id="SSF55785">
    <property type="entry name" value="PYP-like sensor domain (PAS domain)"/>
    <property type="match status" value="5"/>
</dbReference>
<dbReference type="InterPro" id="IPR003594">
    <property type="entry name" value="HATPase_dom"/>
</dbReference>
<dbReference type="InterPro" id="IPR035965">
    <property type="entry name" value="PAS-like_dom_sf"/>
</dbReference>
<evidence type="ECO:0000256" key="1">
    <source>
        <dbReference type="ARBA" id="ARBA00000085"/>
    </source>
</evidence>
<keyword evidence="6" id="KW-0175">Coiled coil</keyword>
<sequence>MSSTPSKSNKKSIKDPTAASSLALLNEEIKNSEARYRELLFGLPIAVYTCNAEGYIQLYNDAAAELWGTKPLIGKDLWCGSWKIYKQDGTPLPLEECPMALALKEKRPLSFEILIERPDGSRRHIIPNPQPTFDANGNLSGAINTLIDITQQVEARKKIEASETQFSTLANNIQNLAWMANADGWVFWYNQRWYEYTDTAKEEMEGLGWQSVIEPTKLQRVQKGWKDALDTGKPFEMTFPLRGADGKFRSFITRVLPIYDGEQKIIRWVGTHTDIHEHLEHSSFLESNLKEVYEEMQAVLQFAPDAVITIDEKGVIISWNPEAEEIFGWNKKEAVGKLLTETIIPERYAQRHTKGMDHFLKTGEGPAINKPVEMFAVTKNGIEIPVELKISAAKINNSHIFIGFLRDISLRKQAQETINKKTSQLIEAQELAHIGSWEWDVKTNTIEWSDELYRIYELDPEDFEPNYESFLGYVHVDDRELMNATVQQAYKDHQSYTLIHRITCPDGTIKSLKGTGKVLTNKQGEIVRMSGTGQDITEQQKHEAELRASEERFYKIFDSNPVPMALSEIKTNKIKYVNSLFCSTFGYTKEEVIGKTTEELGLIGPQEYKRIIAYIFGFLEEKRSLEEIQALSVDETEQLLMRLKQTDAMKDFEVQYTRKSGEVFPAIISFEIIRLNSERYTVFSYQDISERKRAEELLKNQNKQLEKMNKELQSFTYISSHDLQEPLRKIQTFAGQIVETELENLSEKGKNYFLRMHNAADRMQTLIQDLLALSHANTHKGKFELTNLNDIIESVKAEFAETDILKGAIIDVQELGQVHLIPFQFQQLFLNLISNSLKFSKSGHPARINITSEKIKGHTLNHDGVKPNQTYLHISFKDQGIGFKEEFSEKIFEVFQRLHGRDQYPGTGIGLAIVKKIIENHNGFISATSELDKGTTFDIYIPAS</sequence>
<feature type="domain" description="PAC" evidence="9">
    <location>
        <begin position="109"/>
        <end position="161"/>
    </location>
</feature>
<dbReference type="InterPro" id="IPR000700">
    <property type="entry name" value="PAS-assoc_C"/>
</dbReference>
<keyword evidence="4" id="KW-0808">Transferase</keyword>
<feature type="domain" description="PAC" evidence="9">
    <location>
        <begin position="496"/>
        <end position="548"/>
    </location>
</feature>
<dbReference type="PRINTS" id="PR00344">
    <property type="entry name" value="BCTRLSENSOR"/>
</dbReference>
<dbReference type="SMART" id="SM00091">
    <property type="entry name" value="PAS"/>
    <property type="match status" value="5"/>
</dbReference>
<evidence type="ECO:0000256" key="2">
    <source>
        <dbReference type="ARBA" id="ARBA00012438"/>
    </source>
</evidence>
<evidence type="ECO:0000259" key="7">
    <source>
        <dbReference type="PROSITE" id="PS50109"/>
    </source>
</evidence>
<evidence type="ECO:0000256" key="5">
    <source>
        <dbReference type="ARBA" id="ARBA00022777"/>
    </source>
</evidence>
<dbReference type="InterPro" id="IPR003661">
    <property type="entry name" value="HisK_dim/P_dom"/>
</dbReference>